<dbReference type="Proteomes" id="UP000093080">
    <property type="component" value="Unassembled WGS sequence"/>
</dbReference>
<organism evidence="1 2">
    <name type="scientific">Dissulfuribacter thermophilus</name>
    <dbReference type="NCBI Taxonomy" id="1156395"/>
    <lineage>
        <taxon>Bacteria</taxon>
        <taxon>Pseudomonadati</taxon>
        <taxon>Thermodesulfobacteriota</taxon>
        <taxon>Dissulfuribacteria</taxon>
        <taxon>Dissulfuribacterales</taxon>
        <taxon>Dissulfuribacteraceae</taxon>
        <taxon>Dissulfuribacter</taxon>
    </lineage>
</organism>
<dbReference type="EMBL" id="MAGO01000016">
    <property type="protein sequence ID" value="OCC14215.1"/>
    <property type="molecule type" value="Genomic_DNA"/>
</dbReference>
<dbReference type="STRING" id="1156395.DBT_2357"/>
<proteinExistence type="predicted"/>
<accession>A0A1B9F321</accession>
<keyword evidence="2" id="KW-1185">Reference proteome</keyword>
<evidence type="ECO:0000313" key="2">
    <source>
        <dbReference type="Proteomes" id="UP000093080"/>
    </source>
</evidence>
<reference evidence="1 2" key="1">
    <citation type="submission" date="2016-06" db="EMBL/GenBank/DDBJ databases">
        <title>Respiratory ammonification of nitrate coupled to the oxidation of elemental sulfur in deep-sea autotrophic thermophilic bacteria.</title>
        <authorList>
            <person name="Slobodkina G.B."/>
            <person name="Mardanov A.V."/>
            <person name="Ravin N.V."/>
            <person name="Frolova A.A."/>
            <person name="Viryasiv M.B."/>
            <person name="Chernyh N.A."/>
            <person name="Bonch-Osmolovskaya E.A."/>
            <person name="Slobodkin A.I."/>
        </authorList>
    </citation>
    <scope>NUCLEOTIDE SEQUENCE [LARGE SCALE GENOMIC DNA]</scope>
    <source>
        <strain evidence="1 2">S69</strain>
    </source>
</reference>
<comment type="caution">
    <text evidence="1">The sequence shown here is derived from an EMBL/GenBank/DDBJ whole genome shotgun (WGS) entry which is preliminary data.</text>
</comment>
<sequence>MLGARGADVLRYFKPLATRQIGRNRHFRRAAKGGKKYGPCLIEKMNIMYGFVLSNML</sequence>
<name>A0A1B9F321_9BACT</name>
<protein>
    <submittedName>
        <fullName evidence="1">Uncharacterized protein</fullName>
    </submittedName>
</protein>
<gene>
    <name evidence="1" type="ORF">DBT_2357</name>
</gene>
<evidence type="ECO:0000313" key="1">
    <source>
        <dbReference type="EMBL" id="OCC14215.1"/>
    </source>
</evidence>
<dbReference type="AlphaFoldDB" id="A0A1B9F321"/>